<evidence type="ECO:0000256" key="1">
    <source>
        <dbReference type="SAM" id="Phobius"/>
    </source>
</evidence>
<keyword evidence="1" id="KW-0812">Transmembrane</keyword>
<keyword evidence="3" id="KW-1185">Reference proteome</keyword>
<feature type="transmembrane region" description="Helical" evidence="1">
    <location>
        <begin position="12"/>
        <end position="34"/>
    </location>
</feature>
<gene>
    <name evidence="2" type="ORF">DPRO_3692</name>
</gene>
<evidence type="ECO:0000313" key="3">
    <source>
        <dbReference type="Proteomes" id="UP000219215"/>
    </source>
</evidence>
<dbReference type="Proteomes" id="UP000219215">
    <property type="component" value="Chromosome DPRO"/>
</dbReference>
<feature type="transmembrane region" description="Helical" evidence="1">
    <location>
        <begin position="46"/>
        <end position="68"/>
    </location>
</feature>
<feature type="transmembrane region" description="Helical" evidence="1">
    <location>
        <begin position="180"/>
        <end position="204"/>
    </location>
</feature>
<evidence type="ECO:0000313" key="2">
    <source>
        <dbReference type="EMBL" id="SOB60608.1"/>
    </source>
</evidence>
<dbReference type="AlphaFoldDB" id="A0A2C8FFE3"/>
<accession>A0A2C8FFE3</accession>
<protein>
    <submittedName>
        <fullName evidence="2">Uncharacterized protein</fullName>
    </submittedName>
</protein>
<dbReference type="EMBL" id="LT907975">
    <property type="protein sequence ID" value="SOB60608.1"/>
    <property type="molecule type" value="Genomic_DNA"/>
</dbReference>
<proteinExistence type="predicted"/>
<dbReference type="RefSeq" id="WP_097013308.1">
    <property type="nucleotide sequence ID" value="NZ_LT907975.1"/>
</dbReference>
<keyword evidence="1" id="KW-1133">Transmembrane helix</keyword>
<reference evidence="3" key="1">
    <citation type="submission" date="2017-09" db="EMBL/GenBank/DDBJ databases">
        <authorList>
            <person name="Regsiter A."/>
            <person name="William W."/>
        </authorList>
    </citation>
    <scope>NUCLEOTIDE SEQUENCE [LARGE SCALE GENOMIC DNA]</scope>
    <source>
        <strain evidence="3">500-1</strain>
    </source>
</reference>
<organism evidence="2 3">
    <name type="scientific">Pseudodesulfovibrio profundus</name>
    <dbReference type="NCBI Taxonomy" id="57320"/>
    <lineage>
        <taxon>Bacteria</taxon>
        <taxon>Pseudomonadati</taxon>
        <taxon>Thermodesulfobacteriota</taxon>
        <taxon>Desulfovibrionia</taxon>
        <taxon>Desulfovibrionales</taxon>
        <taxon>Desulfovibrionaceae</taxon>
    </lineage>
</organism>
<name>A0A2C8FFE3_9BACT</name>
<keyword evidence="1" id="KW-0472">Membrane</keyword>
<sequence length="205" mass="23882">MFGMLDYRAQKLFWLLSLPLATLAVIAPYAAIPFSAVLSDAWTKVWYYQILLAYVLFEGGVFVFSLVYKALMHVLEKTFFWLIEIIPSQGEDIEEAKIIATNKCYSLNKKLLSQTDKWTEQDTKAYSRLFNWRARLFFNVPQRVRAMVGKIEDLHFTAPINVEDVHRGDLKNVFSLDWKWYEALAVSTPIFRSLVAVSIFLYIFL</sequence>
<dbReference type="KEGG" id="pprf:DPRO_3692"/>